<keyword evidence="3" id="KW-1185">Reference proteome</keyword>
<protein>
    <submittedName>
        <fullName evidence="2">Uncharacterized protein</fullName>
    </submittedName>
</protein>
<keyword evidence="1" id="KW-0472">Membrane</keyword>
<dbReference type="AlphaFoldDB" id="C9KKY4"/>
<comment type="caution">
    <text evidence="2">The sequence shown here is derived from an EMBL/GenBank/DDBJ whole genome shotgun (WGS) entry which is preliminary data.</text>
</comment>
<sequence length="255" mass="28550">MNAQTVQLLSILSACRPDDEELARESRIGRIMQSEDYQALMHRQAFAGLMQDHFTEAKLRTYTAEQLDRVEKALPILSDCLDNLLFSLKNGDCPSLTSADRPDFTDPEPLAALRDRLEEGTGKNYCNIPDKDFLHIFDDATVKSLQPYFLELPQPCEDYDAAIRAVLAGKRYCIRASEVKSLEEAYRGEADACLRQLGTKRTQRFKLRLGKALIGLFAVLLPPLAASLTGLLTSSATHGLMAFLFLCAIVFWRKG</sequence>
<dbReference type="RefSeq" id="WP_005840148.1">
    <property type="nucleotide sequence ID" value="NZ_GG697141.2"/>
</dbReference>
<keyword evidence="1" id="KW-1133">Transmembrane helix</keyword>
<reference evidence="2" key="1">
    <citation type="submission" date="2009-09" db="EMBL/GenBank/DDBJ databases">
        <authorList>
            <person name="Weinstock G."/>
            <person name="Sodergren E."/>
            <person name="Clifton S."/>
            <person name="Fulton L."/>
            <person name="Fulton B."/>
            <person name="Courtney L."/>
            <person name="Fronick C."/>
            <person name="Harrison M."/>
            <person name="Strong C."/>
            <person name="Farmer C."/>
            <person name="Delahaunty K."/>
            <person name="Markovic C."/>
            <person name="Hall O."/>
            <person name="Minx P."/>
            <person name="Tomlinson C."/>
            <person name="Mitreva M."/>
            <person name="Nelson J."/>
            <person name="Hou S."/>
            <person name="Wollam A."/>
            <person name="Pepin K.H."/>
            <person name="Johnson M."/>
            <person name="Bhonagiri V."/>
            <person name="Nash W.E."/>
            <person name="Warren W."/>
            <person name="Chinwalla A."/>
            <person name="Mardis E.R."/>
            <person name="Wilson R.K."/>
        </authorList>
    </citation>
    <scope>NUCLEOTIDE SEQUENCE [LARGE SCALE GENOMIC DNA]</scope>
    <source>
        <strain evidence="2">DSM 20544</strain>
    </source>
</reference>
<dbReference type="EMBL" id="ABWK02000009">
    <property type="protein sequence ID" value="EEX69784.1"/>
    <property type="molecule type" value="Genomic_DNA"/>
</dbReference>
<dbReference type="Proteomes" id="UP000003671">
    <property type="component" value="Unassembled WGS sequence"/>
</dbReference>
<dbReference type="GeneID" id="93480958"/>
<organism evidence="2 3">
    <name type="scientific">Mitsuokella multacida DSM 20544</name>
    <dbReference type="NCBI Taxonomy" id="500635"/>
    <lineage>
        <taxon>Bacteria</taxon>
        <taxon>Bacillati</taxon>
        <taxon>Bacillota</taxon>
        <taxon>Negativicutes</taxon>
        <taxon>Selenomonadales</taxon>
        <taxon>Selenomonadaceae</taxon>
        <taxon>Mitsuokella</taxon>
    </lineage>
</organism>
<evidence type="ECO:0000313" key="2">
    <source>
        <dbReference type="EMBL" id="EEX69784.1"/>
    </source>
</evidence>
<evidence type="ECO:0000313" key="3">
    <source>
        <dbReference type="Proteomes" id="UP000003671"/>
    </source>
</evidence>
<proteinExistence type="predicted"/>
<gene>
    <name evidence="2" type="ORF">MITSMUL_03835</name>
</gene>
<accession>C9KKY4</accession>
<feature type="transmembrane region" description="Helical" evidence="1">
    <location>
        <begin position="235"/>
        <end position="252"/>
    </location>
</feature>
<feature type="transmembrane region" description="Helical" evidence="1">
    <location>
        <begin position="209"/>
        <end position="229"/>
    </location>
</feature>
<evidence type="ECO:0000256" key="1">
    <source>
        <dbReference type="SAM" id="Phobius"/>
    </source>
</evidence>
<dbReference type="HOGENOM" id="CLU_1089117_0_0_9"/>
<name>C9KKY4_9FIRM</name>
<dbReference type="PATRIC" id="fig|500635.8.peg.1199"/>
<keyword evidence="1" id="KW-0812">Transmembrane</keyword>
<dbReference type="STRING" id="500635.MITSMUL_03835"/>